<dbReference type="Gene3D" id="3.40.50.620">
    <property type="entry name" value="HUPs"/>
    <property type="match status" value="1"/>
</dbReference>
<dbReference type="PIRSF" id="PIRSF006630">
    <property type="entry name" value="NADS_GAT"/>
    <property type="match status" value="1"/>
</dbReference>
<keyword evidence="6 7" id="KW-0520">NAD</keyword>
<feature type="domain" description="CN hydrolase" evidence="10">
    <location>
        <begin position="8"/>
        <end position="275"/>
    </location>
</feature>
<evidence type="ECO:0000256" key="2">
    <source>
        <dbReference type="ARBA" id="ARBA00007145"/>
    </source>
</evidence>
<dbReference type="EC" id="6.3.5.1" evidence="7 8"/>
<keyword evidence="4 7" id="KW-0547">Nucleotide-binding</keyword>
<name>A0ABS5PNX0_9FIRM</name>
<feature type="binding site" evidence="7">
    <location>
        <position position="206"/>
    </location>
    <ligand>
        <name>L-glutamine</name>
        <dbReference type="ChEBI" id="CHEBI:58359"/>
    </ligand>
</feature>
<sequence>MDNQLGFVKVATGSFEVIVGNPEANVDEMIRVMQDAVAQKVEILVFPELSLTGYTCGDLFLQSYLHQSADNALARLLEAFEAQANQMIIVIGMPVKQRGMLFNAAAMIQGDKILGLVPKSFLPNYGEYYEKRWFSPASARIEDRVAVCGQEVPFTPNLIVETPNGIRLGCEICEDLWVNNPPSALHTVYGANIIVNPSASNEVATKSHYRRDLVRMQSGRCICAYIYASSGLGESTTDLVFSGHNLIAYNGSIANEGRENDSVMASVVDIEKLDSDRLRFNSFVENFRADRDRRQSYQYVSAKATTDQGPLPDLVNPFPFIPEGAEKEERCKEILHLQSRGLSQRLKKTGIQKSVIGISGGLDSTLALLVAADAHQMAGLPIENIVAITMPGYGTSERTKSNSDQLMAIMGVTSKTIDIKPACEQHFKDIGHSSDCYDVTFENVQARERTQILMDVANQQGALVIGTGDLSEVALGWSTYNGDHMSMYAVNSGVPKTLVKYLVSTYADMHPELKEVLDSICNTTISPELIPFEHGEEIQSTEKTIGKYDLHDFFLYHFVRNSYQKEKIRALAYIAFNEVDHSEIDETLDTFFWRFFTQQFKRSCIPDGPKVGTVSLSPRGDWRMPSDVKYPVP</sequence>
<evidence type="ECO:0000256" key="6">
    <source>
        <dbReference type="ARBA" id="ARBA00023027"/>
    </source>
</evidence>
<comment type="function">
    <text evidence="7">Catalyzes the ATP-dependent amidation of deamido-NAD to form NAD. Uses L-glutamine as a nitrogen source.</text>
</comment>
<dbReference type="InterPro" id="IPR041856">
    <property type="entry name" value="NAD+_synth_C"/>
</dbReference>
<comment type="similarity">
    <text evidence="2 7 8">In the C-terminal section; belongs to the NAD synthetase family.</text>
</comment>
<dbReference type="CDD" id="cd00553">
    <property type="entry name" value="NAD_synthase"/>
    <property type="match status" value="1"/>
</dbReference>
<dbReference type="NCBIfam" id="TIGR00552">
    <property type="entry name" value="nadE"/>
    <property type="match status" value="1"/>
</dbReference>
<dbReference type="InterPro" id="IPR003694">
    <property type="entry name" value="NAD_synthase"/>
</dbReference>
<feature type="active site" description="For glutaminase activity" evidence="7">
    <location>
        <position position="119"/>
    </location>
</feature>
<evidence type="ECO:0000313" key="12">
    <source>
        <dbReference type="Proteomes" id="UP000746471"/>
    </source>
</evidence>
<comment type="pathway">
    <text evidence="1 7 8">Cofactor biosynthesis; NAD(+) biosynthesis; NAD(+) from deamido-NAD(+) (L-Gln route): step 1/1.</text>
</comment>
<keyword evidence="5 7" id="KW-0067">ATP-binding</keyword>
<feature type="binding site" evidence="7">
    <location>
        <position position="125"/>
    </location>
    <ligand>
        <name>L-glutamine</name>
        <dbReference type="ChEBI" id="CHEBI:58359"/>
    </ligand>
</feature>
<evidence type="ECO:0000313" key="11">
    <source>
        <dbReference type="EMBL" id="MBS7526870.1"/>
    </source>
</evidence>
<comment type="catalytic activity">
    <reaction evidence="7 8">
        <text>deamido-NAD(+) + L-glutamine + ATP + H2O = L-glutamate + AMP + diphosphate + NAD(+) + H(+)</text>
        <dbReference type="Rhea" id="RHEA:24384"/>
        <dbReference type="ChEBI" id="CHEBI:15377"/>
        <dbReference type="ChEBI" id="CHEBI:15378"/>
        <dbReference type="ChEBI" id="CHEBI:29985"/>
        <dbReference type="ChEBI" id="CHEBI:30616"/>
        <dbReference type="ChEBI" id="CHEBI:33019"/>
        <dbReference type="ChEBI" id="CHEBI:57540"/>
        <dbReference type="ChEBI" id="CHEBI:58359"/>
        <dbReference type="ChEBI" id="CHEBI:58437"/>
        <dbReference type="ChEBI" id="CHEBI:456215"/>
        <dbReference type="EC" id="6.3.5.1"/>
    </reaction>
</comment>
<keyword evidence="12" id="KW-1185">Reference proteome</keyword>
<gene>
    <name evidence="7" type="primary">nadE</name>
    <name evidence="11" type="ORF">KHM83_09290</name>
</gene>
<feature type="binding site" evidence="7">
    <location>
        <position position="443"/>
    </location>
    <ligand>
        <name>deamido-NAD(+)</name>
        <dbReference type="ChEBI" id="CHEBI:58437"/>
        <note>ligand shared between two neighboring subunits</note>
    </ligand>
</feature>
<comment type="caution">
    <text evidence="11">The sequence shown here is derived from an EMBL/GenBank/DDBJ whole genome shotgun (WGS) entry which is preliminary data.</text>
</comment>
<protein>
    <recommendedName>
        <fullName evidence="7 8">Glutamine-dependent NAD(+) synthetase</fullName>
        <ecNumber evidence="7 8">6.3.5.1</ecNumber>
    </recommendedName>
    <alternativeName>
        <fullName evidence="7 8">NAD(+) synthase [glutamine-hydrolyzing]</fullName>
    </alternativeName>
</protein>
<dbReference type="RefSeq" id="WP_213236733.1">
    <property type="nucleotide sequence ID" value="NZ_JAHBCL010000014.1"/>
</dbReference>
<dbReference type="EMBL" id="JAHBCL010000014">
    <property type="protein sequence ID" value="MBS7526870.1"/>
    <property type="molecule type" value="Genomic_DNA"/>
</dbReference>
<organism evidence="11 12">
    <name type="scientific">Fusibacter paucivorans</name>
    <dbReference type="NCBI Taxonomy" id="76009"/>
    <lineage>
        <taxon>Bacteria</taxon>
        <taxon>Bacillati</taxon>
        <taxon>Bacillota</taxon>
        <taxon>Clostridia</taxon>
        <taxon>Eubacteriales</taxon>
        <taxon>Eubacteriales Family XII. Incertae Sedis</taxon>
        <taxon>Fusibacter</taxon>
    </lineage>
</organism>
<dbReference type="NCBIfam" id="NF002730">
    <property type="entry name" value="PRK02628.1"/>
    <property type="match status" value="1"/>
</dbReference>
<evidence type="ECO:0000256" key="9">
    <source>
        <dbReference type="RuleBase" id="RU003811"/>
    </source>
</evidence>
<accession>A0ABS5PNX0</accession>
<dbReference type="PROSITE" id="PS50263">
    <property type="entry name" value="CN_HYDROLASE"/>
    <property type="match status" value="1"/>
</dbReference>
<feature type="binding site" evidence="7">
    <location>
        <position position="601"/>
    </location>
    <ligand>
        <name>deamido-NAD(+)</name>
        <dbReference type="ChEBI" id="CHEBI:58437"/>
        <note>ligand shared between two neighboring subunits</note>
    </ligand>
</feature>
<evidence type="ECO:0000256" key="4">
    <source>
        <dbReference type="ARBA" id="ARBA00022741"/>
    </source>
</evidence>
<dbReference type="Proteomes" id="UP000746471">
    <property type="component" value="Unassembled WGS sequence"/>
</dbReference>
<feature type="binding site" evidence="7">
    <location>
        <position position="472"/>
    </location>
    <ligand>
        <name>deamido-NAD(+)</name>
        <dbReference type="ChEBI" id="CHEBI:58437"/>
        <note>ligand shared between two neighboring subunits</note>
    </ligand>
</feature>
<dbReference type="InterPro" id="IPR036526">
    <property type="entry name" value="C-N_Hydrolase_sf"/>
</dbReference>
<proteinExistence type="inferred from homology"/>
<feature type="binding site" evidence="7">
    <location>
        <begin position="357"/>
        <end position="364"/>
    </location>
    <ligand>
        <name>ATP</name>
        <dbReference type="ChEBI" id="CHEBI:30616"/>
    </ligand>
</feature>
<evidence type="ECO:0000256" key="3">
    <source>
        <dbReference type="ARBA" id="ARBA00022598"/>
    </source>
</evidence>
<dbReference type="PANTHER" id="PTHR23090">
    <property type="entry name" value="NH 3 /GLUTAMINE-DEPENDENT NAD + SYNTHETASE"/>
    <property type="match status" value="1"/>
</dbReference>
<dbReference type="Pfam" id="PF00795">
    <property type="entry name" value="CN_hydrolase"/>
    <property type="match status" value="1"/>
</dbReference>
<feature type="active site" description="Proton acceptor; for glutaminase activity" evidence="7">
    <location>
        <position position="48"/>
    </location>
</feature>
<dbReference type="HAMAP" id="MF_02090">
    <property type="entry name" value="NadE_glutamine_dep"/>
    <property type="match status" value="1"/>
</dbReference>
<dbReference type="Gene3D" id="1.10.10.1140">
    <property type="entry name" value="Glutamine-dependent NAD+ synthetase, C-terminal domain"/>
    <property type="match status" value="1"/>
</dbReference>
<dbReference type="InterPro" id="IPR014729">
    <property type="entry name" value="Rossmann-like_a/b/a_fold"/>
</dbReference>
<dbReference type="InterPro" id="IPR014445">
    <property type="entry name" value="Gln-dep_NAD_synthase"/>
</dbReference>
<dbReference type="SUPFAM" id="SSF52402">
    <property type="entry name" value="Adenine nucleotide alpha hydrolases-like"/>
    <property type="match status" value="1"/>
</dbReference>
<evidence type="ECO:0000256" key="1">
    <source>
        <dbReference type="ARBA" id="ARBA00005188"/>
    </source>
</evidence>
<comment type="similarity">
    <text evidence="9">Belongs to the NAD synthetase family.</text>
</comment>
<dbReference type="SUPFAM" id="SSF56317">
    <property type="entry name" value="Carbon-nitrogen hydrolase"/>
    <property type="match status" value="1"/>
</dbReference>
<reference evidence="11 12" key="1">
    <citation type="submission" date="2021-05" db="EMBL/GenBank/DDBJ databases">
        <title>Fusibacter ferrireducens sp. nov., an anaerobic, sulfur- and Fe-reducing bacterium isolated from the mangrove sediment.</title>
        <authorList>
            <person name="Qiu D."/>
        </authorList>
    </citation>
    <scope>NUCLEOTIDE SEQUENCE [LARGE SCALE GENOMIC DNA]</scope>
    <source>
        <strain evidence="11 12">DSM 12116</strain>
    </source>
</reference>
<dbReference type="GO" id="GO:0008795">
    <property type="term" value="F:NAD+ synthase activity"/>
    <property type="evidence" value="ECO:0007669"/>
    <property type="project" value="UniProtKB-EC"/>
</dbReference>
<keyword evidence="3 7" id="KW-0436">Ligase</keyword>
<evidence type="ECO:0000256" key="7">
    <source>
        <dbReference type="HAMAP-Rule" id="MF_02090"/>
    </source>
</evidence>
<dbReference type="CDD" id="cd07570">
    <property type="entry name" value="GAT_Gln-NAD-synth"/>
    <property type="match status" value="1"/>
</dbReference>
<feature type="binding site" evidence="7">
    <location>
        <begin position="477"/>
        <end position="480"/>
    </location>
    <ligand>
        <name>deamido-NAD(+)</name>
        <dbReference type="ChEBI" id="CHEBI:58437"/>
        <note>ligand shared between two neighboring subunits</note>
    </ligand>
</feature>
<evidence type="ECO:0000256" key="5">
    <source>
        <dbReference type="ARBA" id="ARBA00022840"/>
    </source>
</evidence>
<dbReference type="InterPro" id="IPR022310">
    <property type="entry name" value="NAD/GMP_synthase"/>
</dbReference>
<feature type="binding site" evidence="7">
    <location>
        <position position="200"/>
    </location>
    <ligand>
        <name>L-glutamine</name>
        <dbReference type="ChEBI" id="CHEBI:58359"/>
    </ligand>
</feature>
<dbReference type="InterPro" id="IPR003010">
    <property type="entry name" value="C-N_Hydrolase"/>
</dbReference>
<feature type="binding site" evidence="7">
    <location>
        <position position="467"/>
    </location>
    <ligand>
        <name>ATP</name>
        <dbReference type="ChEBI" id="CHEBI:30616"/>
    </ligand>
</feature>
<dbReference type="Gene3D" id="3.60.110.10">
    <property type="entry name" value="Carbon-nitrogen hydrolase"/>
    <property type="match status" value="1"/>
</dbReference>
<dbReference type="PANTHER" id="PTHR23090:SF9">
    <property type="entry name" value="GLUTAMINE-DEPENDENT NAD(+) SYNTHETASE"/>
    <property type="match status" value="1"/>
</dbReference>
<evidence type="ECO:0000259" key="10">
    <source>
        <dbReference type="PROSITE" id="PS50263"/>
    </source>
</evidence>
<dbReference type="Pfam" id="PF02540">
    <property type="entry name" value="NAD_synthase"/>
    <property type="match status" value="1"/>
</dbReference>
<evidence type="ECO:0000256" key="8">
    <source>
        <dbReference type="PIRNR" id="PIRNR006630"/>
    </source>
</evidence>
<feature type="active site" description="Nucleophile; for glutaminase activity" evidence="7">
    <location>
        <position position="173"/>
    </location>
</feature>